<dbReference type="InterPro" id="IPR027417">
    <property type="entry name" value="P-loop_NTPase"/>
</dbReference>
<dbReference type="PANTHER" id="PTHR23117:SF13">
    <property type="entry name" value="GUANYLATE KINASE"/>
    <property type="match status" value="1"/>
</dbReference>
<evidence type="ECO:0000313" key="12">
    <source>
        <dbReference type="EMBL" id="SEN37830.1"/>
    </source>
</evidence>
<dbReference type="HAMAP" id="MF_00328">
    <property type="entry name" value="Guanylate_kinase"/>
    <property type="match status" value="1"/>
</dbReference>
<keyword evidence="13" id="KW-1185">Reference proteome</keyword>
<evidence type="ECO:0000256" key="4">
    <source>
        <dbReference type="ARBA" id="ARBA00022679"/>
    </source>
</evidence>
<dbReference type="FunFam" id="3.30.63.10:FF:000002">
    <property type="entry name" value="Guanylate kinase 1"/>
    <property type="match status" value="1"/>
</dbReference>
<feature type="binding site" evidence="9">
    <location>
        <begin position="37"/>
        <end position="44"/>
    </location>
    <ligand>
        <name>ATP</name>
        <dbReference type="ChEBI" id="CHEBI:30616"/>
    </ligand>
</feature>
<feature type="domain" description="Guanylate kinase-like" evidence="11">
    <location>
        <begin position="30"/>
        <end position="209"/>
    </location>
</feature>
<dbReference type="NCBIfam" id="TIGR03263">
    <property type="entry name" value="guanyl_kin"/>
    <property type="match status" value="1"/>
</dbReference>
<dbReference type="SMART" id="SM00072">
    <property type="entry name" value="GuKc"/>
    <property type="match status" value="1"/>
</dbReference>
<evidence type="ECO:0000256" key="2">
    <source>
        <dbReference type="ARBA" id="ARBA00012961"/>
    </source>
</evidence>
<dbReference type="InterPro" id="IPR008145">
    <property type="entry name" value="GK/Ca_channel_bsu"/>
</dbReference>
<dbReference type="InterPro" id="IPR017665">
    <property type="entry name" value="Guanylate_kinase"/>
</dbReference>
<dbReference type="EMBL" id="FOCF01000006">
    <property type="protein sequence ID" value="SEN37830.1"/>
    <property type="molecule type" value="Genomic_DNA"/>
</dbReference>
<keyword evidence="7 9" id="KW-0067">ATP-binding</keyword>
<feature type="compositionally biased region" description="Low complexity" evidence="10">
    <location>
        <begin position="1"/>
        <end position="13"/>
    </location>
</feature>
<dbReference type="EC" id="2.7.4.8" evidence="2 9"/>
<keyword evidence="5 9" id="KW-0547">Nucleotide-binding</keyword>
<evidence type="ECO:0000256" key="8">
    <source>
        <dbReference type="ARBA" id="ARBA00030128"/>
    </source>
</evidence>
<evidence type="ECO:0000256" key="9">
    <source>
        <dbReference type="HAMAP-Rule" id="MF_00328"/>
    </source>
</evidence>
<comment type="subcellular location">
    <subcellularLocation>
        <location evidence="9">Cytoplasm</location>
    </subcellularLocation>
</comment>
<dbReference type="SUPFAM" id="SSF52540">
    <property type="entry name" value="P-loop containing nucleoside triphosphate hydrolases"/>
    <property type="match status" value="1"/>
</dbReference>
<dbReference type="GO" id="GO:0005829">
    <property type="term" value="C:cytosol"/>
    <property type="evidence" value="ECO:0007669"/>
    <property type="project" value="TreeGrafter"/>
</dbReference>
<dbReference type="Gene3D" id="3.40.50.300">
    <property type="entry name" value="P-loop containing nucleotide triphosphate hydrolases"/>
    <property type="match status" value="1"/>
</dbReference>
<dbReference type="PROSITE" id="PS50052">
    <property type="entry name" value="GUANYLATE_KINASE_2"/>
    <property type="match status" value="1"/>
</dbReference>
<dbReference type="STRING" id="1166340.SAMN05192583_2659"/>
<dbReference type="AlphaFoldDB" id="A0A1H8G224"/>
<evidence type="ECO:0000259" key="11">
    <source>
        <dbReference type="PROSITE" id="PS50052"/>
    </source>
</evidence>
<dbReference type="Proteomes" id="UP000199206">
    <property type="component" value="Unassembled WGS sequence"/>
</dbReference>
<proteinExistence type="inferred from homology"/>
<organism evidence="12 13">
    <name type="scientific">Sphingomonas gellani</name>
    <dbReference type="NCBI Taxonomy" id="1166340"/>
    <lineage>
        <taxon>Bacteria</taxon>
        <taxon>Pseudomonadati</taxon>
        <taxon>Pseudomonadota</taxon>
        <taxon>Alphaproteobacteria</taxon>
        <taxon>Sphingomonadales</taxon>
        <taxon>Sphingomonadaceae</taxon>
        <taxon>Sphingomonas</taxon>
    </lineage>
</organism>
<gene>
    <name evidence="9" type="primary">gmk</name>
    <name evidence="12" type="ORF">SAMN05192583_2659</name>
</gene>
<dbReference type="PANTHER" id="PTHR23117">
    <property type="entry name" value="GUANYLATE KINASE-RELATED"/>
    <property type="match status" value="1"/>
</dbReference>
<comment type="catalytic activity">
    <reaction evidence="9">
        <text>GMP + ATP = GDP + ADP</text>
        <dbReference type="Rhea" id="RHEA:20780"/>
        <dbReference type="ChEBI" id="CHEBI:30616"/>
        <dbReference type="ChEBI" id="CHEBI:58115"/>
        <dbReference type="ChEBI" id="CHEBI:58189"/>
        <dbReference type="ChEBI" id="CHEBI:456216"/>
        <dbReference type="EC" id="2.7.4.8"/>
    </reaction>
</comment>
<keyword evidence="4 9" id="KW-0808">Transferase</keyword>
<evidence type="ECO:0000256" key="7">
    <source>
        <dbReference type="ARBA" id="ARBA00022840"/>
    </source>
</evidence>
<keyword evidence="6 9" id="KW-0418">Kinase</keyword>
<comment type="similarity">
    <text evidence="1 9">Belongs to the guanylate kinase family.</text>
</comment>
<evidence type="ECO:0000256" key="10">
    <source>
        <dbReference type="SAM" id="MobiDB-lite"/>
    </source>
</evidence>
<evidence type="ECO:0000256" key="1">
    <source>
        <dbReference type="ARBA" id="ARBA00005790"/>
    </source>
</evidence>
<comment type="function">
    <text evidence="9">Essential for recycling GMP and indirectly, cGMP.</text>
</comment>
<dbReference type="PROSITE" id="PS00856">
    <property type="entry name" value="GUANYLATE_KINASE_1"/>
    <property type="match status" value="1"/>
</dbReference>
<dbReference type="Gene3D" id="3.30.63.10">
    <property type="entry name" value="Guanylate Kinase phosphate binding domain"/>
    <property type="match status" value="1"/>
</dbReference>
<protein>
    <recommendedName>
        <fullName evidence="3 9">Guanylate kinase</fullName>
        <ecNumber evidence="2 9">2.7.4.8</ecNumber>
    </recommendedName>
    <alternativeName>
        <fullName evidence="8 9">GMP kinase</fullName>
    </alternativeName>
</protein>
<sequence>MDAPAQPDLQPDPHGSDPHGADAHGFKRRGMLFVLSSPSGAGKSTIARKLLAADPDLAMSVSATTRPMRPGEVEGRDYHFVDLEEFRRMAAADEFLEWAHVFGHRYGTPRAQVESMLAAGKDVLFDIDWQGAQQLFQIAGGDVVRVFIFPPSMEELRRRLSGRATDSEAVIEARMARAANEVSHWDGYDYVLVNDDVERCFSGVRTILCAERLKRSRQTGLIGFIRRLTR</sequence>
<reference evidence="13" key="1">
    <citation type="submission" date="2016-10" db="EMBL/GenBank/DDBJ databases">
        <authorList>
            <person name="Varghese N."/>
            <person name="Submissions S."/>
        </authorList>
    </citation>
    <scope>NUCLEOTIDE SEQUENCE [LARGE SCALE GENOMIC DNA]</scope>
    <source>
        <strain evidence="13">S6-262</strain>
    </source>
</reference>
<dbReference type="Pfam" id="PF00625">
    <property type="entry name" value="Guanylate_kin"/>
    <property type="match status" value="1"/>
</dbReference>
<dbReference type="GO" id="GO:0004385">
    <property type="term" value="F:GMP kinase activity"/>
    <property type="evidence" value="ECO:0007669"/>
    <property type="project" value="UniProtKB-UniRule"/>
</dbReference>
<feature type="region of interest" description="Disordered" evidence="10">
    <location>
        <begin position="1"/>
        <end position="23"/>
    </location>
</feature>
<keyword evidence="9" id="KW-0963">Cytoplasm</keyword>
<name>A0A1H8G224_9SPHN</name>
<evidence type="ECO:0000256" key="5">
    <source>
        <dbReference type="ARBA" id="ARBA00022741"/>
    </source>
</evidence>
<accession>A0A1H8G224</accession>
<dbReference type="InterPro" id="IPR008144">
    <property type="entry name" value="Guanylate_kin-like_dom"/>
</dbReference>
<dbReference type="GO" id="GO:0005524">
    <property type="term" value="F:ATP binding"/>
    <property type="evidence" value="ECO:0007669"/>
    <property type="project" value="UniProtKB-UniRule"/>
</dbReference>
<feature type="compositionally biased region" description="Basic and acidic residues" evidence="10">
    <location>
        <begin position="14"/>
        <end position="23"/>
    </location>
</feature>
<evidence type="ECO:0000256" key="3">
    <source>
        <dbReference type="ARBA" id="ARBA00016296"/>
    </source>
</evidence>
<evidence type="ECO:0000256" key="6">
    <source>
        <dbReference type="ARBA" id="ARBA00022777"/>
    </source>
</evidence>
<evidence type="ECO:0000313" key="13">
    <source>
        <dbReference type="Proteomes" id="UP000199206"/>
    </source>
</evidence>
<dbReference type="InterPro" id="IPR020590">
    <property type="entry name" value="Guanylate_kinase_CS"/>
</dbReference>
<dbReference type="CDD" id="cd00071">
    <property type="entry name" value="GMPK"/>
    <property type="match status" value="1"/>
</dbReference>